<evidence type="ECO:0000313" key="3">
    <source>
        <dbReference type="EMBL" id="ELU38910.1"/>
    </source>
</evidence>
<keyword evidence="1" id="KW-0472">Membrane</keyword>
<dbReference type="HOGENOM" id="CLU_1327174_0_0_1"/>
<keyword evidence="4" id="KW-1185">Reference proteome</keyword>
<keyword evidence="1" id="KW-0812">Transmembrane</keyword>
<dbReference type="Pfam" id="PF24853">
    <property type="entry name" value="DUF7727"/>
    <property type="match status" value="1"/>
</dbReference>
<dbReference type="AlphaFoldDB" id="L8WLT3"/>
<dbReference type="PANTHER" id="PTHR40629">
    <property type="entry name" value="PRO41 PROTEIN"/>
    <property type="match status" value="1"/>
</dbReference>
<dbReference type="PANTHER" id="PTHR40629:SF1">
    <property type="entry name" value="PRO41 PROTEIN"/>
    <property type="match status" value="1"/>
</dbReference>
<name>L8WLT3_THACA</name>
<evidence type="ECO:0000313" key="4">
    <source>
        <dbReference type="Proteomes" id="UP000011668"/>
    </source>
</evidence>
<feature type="transmembrane region" description="Helical" evidence="1">
    <location>
        <begin position="55"/>
        <end position="82"/>
    </location>
</feature>
<accession>L8WLT3</accession>
<dbReference type="Proteomes" id="UP000011668">
    <property type="component" value="Unassembled WGS sequence"/>
</dbReference>
<dbReference type="InterPro" id="IPR056144">
    <property type="entry name" value="DUF7727"/>
</dbReference>
<sequence>MGAFIWHQWARYVSLTAGIYGIWAGFWGILFRKFFWDFIGGKLQAPAPGHTAPSAAPFVTIIVTIPLLQIITIIMSLILVLLEEFGLPCCMAATLGLCFCFVLSGNKCCYLWLDSRHRLHSRTNQRRDYAGSERESGERRTYQGLMLSMLFLEYPSPPGAVSTDKTNIFSLPQSRLATGPTSLRVLKGDNSVMESQVNTKINPKQLR</sequence>
<feature type="domain" description="DUF7727" evidence="2">
    <location>
        <begin position="1"/>
        <end position="83"/>
    </location>
</feature>
<dbReference type="OrthoDB" id="2110422at2759"/>
<protein>
    <recommendedName>
        <fullName evidence="2">DUF7727 domain-containing protein</fullName>
    </recommendedName>
</protein>
<comment type="caution">
    <text evidence="3">The sequence shown here is derived from an EMBL/GenBank/DDBJ whole genome shotgun (WGS) entry which is preliminary data.</text>
</comment>
<evidence type="ECO:0000259" key="2">
    <source>
        <dbReference type="Pfam" id="PF24853"/>
    </source>
</evidence>
<gene>
    <name evidence="3" type="ORF">AG1IA_07056</name>
</gene>
<feature type="transmembrane region" description="Helical" evidence="1">
    <location>
        <begin position="12"/>
        <end position="35"/>
    </location>
</feature>
<evidence type="ECO:0000256" key="1">
    <source>
        <dbReference type="SAM" id="Phobius"/>
    </source>
</evidence>
<dbReference type="EMBL" id="AFRT01001994">
    <property type="protein sequence ID" value="ELU38910.1"/>
    <property type="molecule type" value="Genomic_DNA"/>
</dbReference>
<reference evidence="3 4" key="1">
    <citation type="journal article" date="2013" name="Nat. Commun.">
        <title>The evolution and pathogenic mechanisms of the rice sheath blight pathogen.</title>
        <authorList>
            <person name="Zheng A."/>
            <person name="Lin R."/>
            <person name="Xu L."/>
            <person name="Qin P."/>
            <person name="Tang C."/>
            <person name="Ai P."/>
            <person name="Zhang D."/>
            <person name="Liu Y."/>
            <person name="Sun Z."/>
            <person name="Feng H."/>
            <person name="Wang Y."/>
            <person name="Chen Y."/>
            <person name="Liang X."/>
            <person name="Fu R."/>
            <person name="Li Q."/>
            <person name="Zhang J."/>
            <person name="Yu X."/>
            <person name="Xie Z."/>
            <person name="Ding L."/>
            <person name="Guan P."/>
            <person name="Tang J."/>
            <person name="Liang Y."/>
            <person name="Wang S."/>
            <person name="Deng Q."/>
            <person name="Li S."/>
            <person name="Zhu J."/>
            <person name="Wang L."/>
            <person name="Liu H."/>
            <person name="Li P."/>
        </authorList>
    </citation>
    <scope>NUCLEOTIDE SEQUENCE [LARGE SCALE GENOMIC DNA]</scope>
    <source>
        <strain evidence="4">AG-1 IA</strain>
    </source>
</reference>
<organism evidence="3 4">
    <name type="scientific">Thanatephorus cucumeris (strain AG1-IA)</name>
    <name type="common">Rice sheath blight fungus</name>
    <name type="synonym">Rhizoctonia solani</name>
    <dbReference type="NCBI Taxonomy" id="983506"/>
    <lineage>
        <taxon>Eukaryota</taxon>
        <taxon>Fungi</taxon>
        <taxon>Dikarya</taxon>
        <taxon>Basidiomycota</taxon>
        <taxon>Agaricomycotina</taxon>
        <taxon>Agaricomycetes</taxon>
        <taxon>Cantharellales</taxon>
        <taxon>Ceratobasidiaceae</taxon>
        <taxon>Rhizoctonia</taxon>
        <taxon>Rhizoctonia solani AG-1</taxon>
    </lineage>
</organism>
<proteinExistence type="predicted"/>
<keyword evidence="1" id="KW-1133">Transmembrane helix</keyword>